<proteinExistence type="inferred from homology"/>
<evidence type="ECO:0000256" key="16">
    <source>
        <dbReference type="PIRSR" id="PIRSR000386-1"/>
    </source>
</evidence>
<evidence type="ECO:0000256" key="7">
    <source>
        <dbReference type="ARBA" id="ARBA00022490"/>
    </source>
</evidence>
<dbReference type="HAMAP" id="MF_00605">
    <property type="entry name" value="TrmD"/>
    <property type="match status" value="1"/>
</dbReference>
<evidence type="ECO:0000256" key="13">
    <source>
        <dbReference type="ARBA" id="ARBA00033392"/>
    </source>
</evidence>
<evidence type="ECO:0000256" key="11">
    <source>
        <dbReference type="ARBA" id="ARBA00022694"/>
    </source>
</evidence>
<sequence>MRFDIVTLFPAIFDGYLTQSLLNKAIQRDLVEIHRHDLRDWSNDPKHHKIDDRPFGGGPGMLIQVQPTVECVEEVERACDVPARRILLTPQGRKLDQRLAEDLATSPRLLLMCGRYEGFDQRVMDILQPEEISVGDFVLNGGEVAAMIVVDAVVRLIPGVLGDEQSSFDDSFSRGNRMLEFPQYTRPREFRGHSVPQVLLDGDHQRIAAWRADASRTRTAERRRDLLEPTPDDDPQLP</sequence>
<dbReference type="FunFam" id="3.40.1280.10:FF:000001">
    <property type="entry name" value="tRNA (guanine-N(1)-)-methyltransferase"/>
    <property type="match status" value="1"/>
</dbReference>
<dbReference type="Pfam" id="PF01746">
    <property type="entry name" value="tRNA_m1G_MT"/>
    <property type="match status" value="1"/>
</dbReference>
<keyword evidence="8 15" id="KW-0489">Methyltransferase</keyword>
<dbReference type="KEGG" id="rul:UC8_48590"/>
<dbReference type="InterPro" id="IPR029028">
    <property type="entry name" value="Alpha/beta_knot_MTases"/>
</dbReference>
<dbReference type="OrthoDB" id="9807416at2"/>
<dbReference type="GO" id="GO:0052906">
    <property type="term" value="F:tRNA (guanine(37)-N1)-methyltransferase activity"/>
    <property type="evidence" value="ECO:0007669"/>
    <property type="project" value="UniProtKB-UniRule"/>
</dbReference>
<feature type="region of interest" description="Disordered" evidence="18">
    <location>
        <begin position="211"/>
        <end position="238"/>
    </location>
</feature>
<evidence type="ECO:0000256" key="1">
    <source>
        <dbReference type="ARBA" id="ARBA00002634"/>
    </source>
</evidence>
<evidence type="ECO:0000256" key="6">
    <source>
        <dbReference type="ARBA" id="ARBA00014679"/>
    </source>
</evidence>
<comment type="subunit">
    <text evidence="4 15 17">Homodimer.</text>
</comment>
<evidence type="ECO:0000259" key="19">
    <source>
        <dbReference type="Pfam" id="PF01746"/>
    </source>
</evidence>
<dbReference type="AlphaFoldDB" id="A0A5B9QUT6"/>
<evidence type="ECO:0000256" key="4">
    <source>
        <dbReference type="ARBA" id="ARBA00011738"/>
    </source>
</evidence>
<dbReference type="PANTHER" id="PTHR46417">
    <property type="entry name" value="TRNA (GUANINE-N(1)-)-METHYLTRANSFERASE"/>
    <property type="match status" value="1"/>
</dbReference>
<gene>
    <name evidence="15 20" type="primary">trmD</name>
    <name evidence="20" type="ORF">UC8_48590</name>
</gene>
<evidence type="ECO:0000256" key="14">
    <source>
        <dbReference type="ARBA" id="ARBA00047783"/>
    </source>
</evidence>
<evidence type="ECO:0000256" key="5">
    <source>
        <dbReference type="ARBA" id="ARBA00012807"/>
    </source>
</evidence>
<dbReference type="InterPro" id="IPR023148">
    <property type="entry name" value="tRNA_m1G_MeTrfase_C_sf"/>
</dbReference>
<evidence type="ECO:0000256" key="2">
    <source>
        <dbReference type="ARBA" id="ARBA00004496"/>
    </source>
</evidence>
<name>A0A5B9QUT6_9BACT</name>
<evidence type="ECO:0000256" key="10">
    <source>
        <dbReference type="ARBA" id="ARBA00022691"/>
    </source>
</evidence>
<dbReference type="Gene3D" id="3.40.1280.10">
    <property type="match status" value="1"/>
</dbReference>
<organism evidence="20 21">
    <name type="scientific">Roseimaritima ulvae</name>
    <dbReference type="NCBI Taxonomy" id="980254"/>
    <lineage>
        <taxon>Bacteria</taxon>
        <taxon>Pseudomonadati</taxon>
        <taxon>Planctomycetota</taxon>
        <taxon>Planctomycetia</taxon>
        <taxon>Pirellulales</taxon>
        <taxon>Pirellulaceae</taxon>
        <taxon>Roseimaritima</taxon>
    </lineage>
</organism>
<dbReference type="CDD" id="cd18080">
    <property type="entry name" value="TrmD-like"/>
    <property type="match status" value="1"/>
</dbReference>
<dbReference type="InterPro" id="IPR002649">
    <property type="entry name" value="tRNA_m1G_MeTrfase_TrmD"/>
</dbReference>
<dbReference type="RefSeq" id="WP_068132659.1">
    <property type="nucleotide sequence ID" value="NZ_CP042914.1"/>
</dbReference>
<evidence type="ECO:0000256" key="18">
    <source>
        <dbReference type="SAM" id="MobiDB-lite"/>
    </source>
</evidence>
<feature type="compositionally biased region" description="Basic and acidic residues" evidence="18">
    <location>
        <begin position="213"/>
        <end position="227"/>
    </location>
</feature>
<comment type="catalytic activity">
    <reaction evidence="14 15 17">
        <text>guanosine(37) in tRNA + S-adenosyl-L-methionine = N(1)-methylguanosine(37) in tRNA + S-adenosyl-L-homocysteine + H(+)</text>
        <dbReference type="Rhea" id="RHEA:36899"/>
        <dbReference type="Rhea" id="RHEA-COMP:10145"/>
        <dbReference type="Rhea" id="RHEA-COMP:10147"/>
        <dbReference type="ChEBI" id="CHEBI:15378"/>
        <dbReference type="ChEBI" id="CHEBI:57856"/>
        <dbReference type="ChEBI" id="CHEBI:59789"/>
        <dbReference type="ChEBI" id="CHEBI:73542"/>
        <dbReference type="ChEBI" id="CHEBI:74269"/>
        <dbReference type="EC" id="2.1.1.228"/>
    </reaction>
</comment>
<dbReference type="Gene3D" id="1.10.1270.20">
    <property type="entry name" value="tRNA(m1g37)methyltransferase, domain 2"/>
    <property type="match status" value="1"/>
</dbReference>
<evidence type="ECO:0000256" key="17">
    <source>
        <dbReference type="RuleBase" id="RU003464"/>
    </source>
</evidence>
<dbReference type="Proteomes" id="UP000325286">
    <property type="component" value="Chromosome"/>
</dbReference>
<evidence type="ECO:0000256" key="9">
    <source>
        <dbReference type="ARBA" id="ARBA00022679"/>
    </source>
</evidence>
<dbReference type="NCBIfam" id="NF000648">
    <property type="entry name" value="PRK00026.1"/>
    <property type="match status" value="1"/>
</dbReference>
<evidence type="ECO:0000313" key="20">
    <source>
        <dbReference type="EMBL" id="QEG42817.1"/>
    </source>
</evidence>
<dbReference type="GO" id="GO:0005829">
    <property type="term" value="C:cytosol"/>
    <property type="evidence" value="ECO:0007669"/>
    <property type="project" value="TreeGrafter"/>
</dbReference>
<evidence type="ECO:0000256" key="3">
    <source>
        <dbReference type="ARBA" id="ARBA00007630"/>
    </source>
</evidence>
<evidence type="ECO:0000256" key="8">
    <source>
        <dbReference type="ARBA" id="ARBA00022603"/>
    </source>
</evidence>
<feature type="domain" description="tRNA methyltransferase TRMD/TRM10-type" evidence="19">
    <location>
        <begin position="1"/>
        <end position="228"/>
    </location>
</feature>
<feature type="binding site" evidence="15 16">
    <location>
        <begin position="134"/>
        <end position="139"/>
    </location>
    <ligand>
        <name>S-adenosyl-L-methionine</name>
        <dbReference type="ChEBI" id="CHEBI:59789"/>
    </ligand>
</feature>
<comment type="subcellular location">
    <subcellularLocation>
        <location evidence="2 15 17">Cytoplasm</location>
    </subcellularLocation>
</comment>
<dbReference type="PIRSF" id="PIRSF000386">
    <property type="entry name" value="tRNA_mtase"/>
    <property type="match status" value="1"/>
</dbReference>
<accession>A0A5B9QUT6</accession>
<evidence type="ECO:0000256" key="12">
    <source>
        <dbReference type="ARBA" id="ARBA00029736"/>
    </source>
</evidence>
<dbReference type="InterPro" id="IPR016009">
    <property type="entry name" value="tRNA_MeTrfase_TRMD/TRM10"/>
</dbReference>
<feature type="binding site" evidence="15 16">
    <location>
        <position position="114"/>
    </location>
    <ligand>
        <name>S-adenosyl-L-methionine</name>
        <dbReference type="ChEBI" id="CHEBI:59789"/>
    </ligand>
</feature>
<keyword evidence="7 15" id="KW-0963">Cytoplasm</keyword>
<dbReference type="GO" id="GO:0002939">
    <property type="term" value="P:tRNA N1-guanine methylation"/>
    <property type="evidence" value="ECO:0007669"/>
    <property type="project" value="TreeGrafter"/>
</dbReference>
<reference evidence="20 21" key="1">
    <citation type="submission" date="2019-08" db="EMBL/GenBank/DDBJ databases">
        <title>Deep-cultivation of Planctomycetes and their phenomic and genomic characterization uncovers novel biology.</title>
        <authorList>
            <person name="Wiegand S."/>
            <person name="Jogler M."/>
            <person name="Boedeker C."/>
            <person name="Pinto D."/>
            <person name="Vollmers J."/>
            <person name="Rivas-Marin E."/>
            <person name="Kohn T."/>
            <person name="Peeters S.H."/>
            <person name="Heuer A."/>
            <person name="Rast P."/>
            <person name="Oberbeckmann S."/>
            <person name="Bunk B."/>
            <person name="Jeske O."/>
            <person name="Meyerdierks A."/>
            <person name="Storesund J.E."/>
            <person name="Kallscheuer N."/>
            <person name="Luecker S."/>
            <person name="Lage O.M."/>
            <person name="Pohl T."/>
            <person name="Merkel B.J."/>
            <person name="Hornburger P."/>
            <person name="Mueller R.-W."/>
            <person name="Bruemmer F."/>
            <person name="Labrenz M."/>
            <person name="Spormann A.M."/>
            <person name="Op den Camp H."/>
            <person name="Overmann J."/>
            <person name="Amann R."/>
            <person name="Jetten M.S.M."/>
            <person name="Mascher T."/>
            <person name="Medema M.H."/>
            <person name="Devos D.P."/>
            <person name="Kaster A.-K."/>
            <person name="Ovreas L."/>
            <person name="Rohde M."/>
            <person name="Galperin M.Y."/>
            <person name="Jogler C."/>
        </authorList>
    </citation>
    <scope>NUCLEOTIDE SEQUENCE [LARGE SCALE GENOMIC DNA]</scope>
    <source>
        <strain evidence="20 21">UC8</strain>
    </source>
</reference>
<dbReference type="EC" id="2.1.1.228" evidence="5 15"/>
<protein>
    <recommendedName>
        <fullName evidence="6 15">tRNA (guanine-N(1)-)-methyltransferase</fullName>
        <ecNumber evidence="5 15">2.1.1.228</ecNumber>
    </recommendedName>
    <alternativeName>
        <fullName evidence="12 15">M1G-methyltransferase</fullName>
    </alternativeName>
    <alternativeName>
        <fullName evidence="13 15">tRNA [GM37] methyltransferase</fullName>
    </alternativeName>
</protein>
<dbReference type="InterPro" id="IPR029026">
    <property type="entry name" value="tRNA_m1G_MTases_N"/>
</dbReference>
<comment type="similarity">
    <text evidence="3 15 17">Belongs to the RNA methyltransferase TrmD family.</text>
</comment>
<dbReference type="PANTHER" id="PTHR46417:SF1">
    <property type="entry name" value="TRNA (GUANINE-N(1)-)-METHYLTRANSFERASE"/>
    <property type="match status" value="1"/>
</dbReference>
<evidence type="ECO:0000256" key="15">
    <source>
        <dbReference type="HAMAP-Rule" id="MF_00605"/>
    </source>
</evidence>
<comment type="function">
    <text evidence="1 15 17">Specifically methylates guanosine-37 in various tRNAs.</text>
</comment>
<keyword evidence="11 15" id="KW-0819">tRNA processing</keyword>
<keyword evidence="9 15" id="KW-0808">Transferase</keyword>
<keyword evidence="10 15" id="KW-0949">S-adenosyl-L-methionine</keyword>
<dbReference type="NCBIfam" id="TIGR00088">
    <property type="entry name" value="trmD"/>
    <property type="match status" value="1"/>
</dbReference>
<keyword evidence="21" id="KW-1185">Reference proteome</keyword>
<dbReference type="EMBL" id="CP042914">
    <property type="protein sequence ID" value="QEG42817.1"/>
    <property type="molecule type" value="Genomic_DNA"/>
</dbReference>
<evidence type="ECO:0000313" key="21">
    <source>
        <dbReference type="Proteomes" id="UP000325286"/>
    </source>
</evidence>
<dbReference type="SUPFAM" id="SSF75217">
    <property type="entry name" value="alpha/beta knot"/>
    <property type="match status" value="1"/>
</dbReference>